<reference evidence="1" key="1">
    <citation type="journal article" date="2009" name="Plant Mol. Biol.">
        <title>Insights into corn genes derived from large-scale cDNA sequencing.</title>
        <authorList>
            <person name="Alexandrov N.N."/>
            <person name="Brover V.V."/>
            <person name="Freidin S."/>
            <person name="Troukhan M.E."/>
            <person name="Tatarinova T.V."/>
            <person name="Zhang H."/>
            <person name="Swaller T.J."/>
            <person name="Lu Y.P."/>
            <person name="Bouck J."/>
            <person name="Flavell R.B."/>
            <person name="Feldmann K.A."/>
        </authorList>
    </citation>
    <scope>NUCLEOTIDE SEQUENCE</scope>
</reference>
<name>B6U4Y9_MAIZE</name>
<evidence type="ECO:0000313" key="1">
    <source>
        <dbReference type="EMBL" id="ACG44422.1"/>
    </source>
</evidence>
<sequence length="47" mass="5902">MFRFVLIIKCYSSENLWHIINGEEMWHVHIWRKPCVFFFVLHLLRLV</sequence>
<organism evidence="1">
    <name type="scientific">Zea mays</name>
    <name type="common">Maize</name>
    <dbReference type="NCBI Taxonomy" id="4577"/>
    <lineage>
        <taxon>Eukaryota</taxon>
        <taxon>Viridiplantae</taxon>
        <taxon>Streptophyta</taxon>
        <taxon>Embryophyta</taxon>
        <taxon>Tracheophyta</taxon>
        <taxon>Spermatophyta</taxon>
        <taxon>Magnoliopsida</taxon>
        <taxon>Liliopsida</taxon>
        <taxon>Poales</taxon>
        <taxon>Poaceae</taxon>
        <taxon>PACMAD clade</taxon>
        <taxon>Panicoideae</taxon>
        <taxon>Andropogonodae</taxon>
        <taxon>Andropogoneae</taxon>
        <taxon>Tripsacinae</taxon>
        <taxon>Zea</taxon>
    </lineage>
</organism>
<protein>
    <submittedName>
        <fullName evidence="1">Uncharacterized protein</fullName>
    </submittedName>
</protein>
<dbReference type="EMBL" id="EU972304">
    <property type="protein sequence ID" value="ACG44422.1"/>
    <property type="molecule type" value="mRNA"/>
</dbReference>
<accession>B6U4Y9</accession>
<dbReference type="AlphaFoldDB" id="B6U4Y9"/>
<proteinExistence type="evidence at transcript level"/>